<keyword evidence="14" id="KW-1185">Reference proteome</keyword>
<keyword evidence="7 12" id="KW-1133">Transmembrane helix</keyword>
<evidence type="ECO:0000256" key="11">
    <source>
        <dbReference type="ARBA" id="ARBA00045497"/>
    </source>
</evidence>
<dbReference type="GO" id="GO:0000287">
    <property type="term" value="F:magnesium ion binding"/>
    <property type="evidence" value="ECO:0007669"/>
    <property type="project" value="TreeGrafter"/>
</dbReference>
<keyword evidence="6" id="KW-0460">Magnesium</keyword>
<keyword evidence="9 12" id="KW-0472">Membrane</keyword>
<gene>
    <name evidence="13" type="ORF">KCH_67500</name>
</gene>
<comment type="caution">
    <text evidence="13">The sequence shown here is derived from an EMBL/GenBank/DDBJ whole genome shotgun (WGS) entry which is preliminary data.</text>
</comment>
<keyword evidence="4" id="KW-1003">Cell membrane</keyword>
<evidence type="ECO:0000256" key="5">
    <source>
        <dbReference type="ARBA" id="ARBA00022692"/>
    </source>
</evidence>
<sequence>MAGMIVDCGTYRAGRRTEGPEDFSDALDAVRAAGDGFVWIGLADPTEAEFDHAAEEFALHPLAVEDAVTAHQRPKVDIYQDSVFTVLKTAGYHSEDETVSIGELMIFLGDSYVMTVRHGEESPLKDLRAELEKQPELLAHGPAAVLYAICDLVVDQYLDVATELQTDLDELEAEIFSPGRVRGAAERIYAFKRQVVDFRKATFPLMEPALRLTRAGAPGASGEVRVPFVPAELRPYFRDVADHLAKVNEVVESLDRLLSDILSANLAQVSVQQNDDMRKISAWAALAAVPTMIAGIYGMNFEHMPELRQPWGYPAALALMAGVCIGLHRLFKRAGWL</sequence>
<dbReference type="Pfam" id="PF01544">
    <property type="entry name" value="CorA"/>
    <property type="match status" value="1"/>
</dbReference>
<dbReference type="Gene3D" id="3.30.460.20">
    <property type="entry name" value="CorA soluble domain-like"/>
    <property type="match status" value="1"/>
</dbReference>
<dbReference type="GO" id="GO:0050897">
    <property type="term" value="F:cobalt ion binding"/>
    <property type="evidence" value="ECO:0007669"/>
    <property type="project" value="TreeGrafter"/>
</dbReference>
<dbReference type="EMBL" id="JNBY01000141">
    <property type="protein sequence ID" value="KDN81512.1"/>
    <property type="molecule type" value="Genomic_DNA"/>
</dbReference>
<protein>
    <submittedName>
        <fullName evidence="13">Magnesium transporter CorA</fullName>
    </submittedName>
</protein>
<evidence type="ECO:0000256" key="2">
    <source>
        <dbReference type="ARBA" id="ARBA00009765"/>
    </source>
</evidence>
<evidence type="ECO:0000256" key="6">
    <source>
        <dbReference type="ARBA" id="ARBA00022842"/>
    </source>
</evidence>
<dbReference type="GO" id="GO:0015087">
    <property type="term" value="F:cobalt ion transmembrane transporter activity"/>
    <property type="evidence" value="ECO:0007669"/>
    <property type="project" value="TreeGrafter"/>
</dbReference>
<evidence type="ECO:0000256" key="8">
    <source>
        <dbReference type="ARBA" id="ARBA00023065"/>
    </source>
</evidence>
<evidence type="ECO:0000313" key="13">
    <source>
        <dbReference type="EMBL" id="KDN81512.1"/>
    </source>
</evidence>
<dbReference type="InterPro" id="IPR045863">
    <property type="entry name" value="CorA_TM1_TM2"/>
</dbReference>
<evidence type="ECO:0000256" key="3">
    <source>
        <dbReference type="ARBA" id="ARBA00022448"/>
    </source>
</evidence>
<comment type="similarity">
    <text evidence="2">Belongs to the CorA metal ion transporter (MIT) (TC 1.A.35) family.</text>
</comment>
<dbReference type="AlphaFoldDB" id="A0A066YK21"/>
<feature type="transmembrane region" description="Helical" evidence="12">
    <location>
        <begin position="311"/>
        <end position="331"/>
    </location>
</feature>
<evidence type="ECO:0000256" key="4">
    <source>
        <dbReference type="ARBA" id="ARBA00022475"/>
    </source>
</evidence>
<evidence type="ECO:0000256" key="7">
    <source>
        <dbReference type="ARBA" id="ARBA00022989"/>
    </source>
</evidence>
<keyword evidence="3" id="KW-0813">Transport</keyword>
<comment type="function">
    <text evidence="11">Mediates influx of magnesium ions. Alternates between open and closed states. Activated by low cytoplasmic Mg(2+) levels. Inactive when cytoplasmic Mg(2+) levels are high.</text>
</comment>
<dbReference type="CDD" id="cd12830">
    <property type="entry name" value="MtCorA-like"/>
    <property type="match status" value="1"/>
</dbReference>
<evidence type="ECO:0000256" key="9">
    <source>
        <dbReference type="ARBA" id="ARBA00023136"/>
    </source>
</evidence>
<keyword evidence="5 12" id="KW-0812">Transmembrane</keyword>
<proteinExistence type="inferred from homology"/>
<dbReference type="Gene3D" id="1.20.58.340">
    <property type="entry name" value="Magnesium transport protein CorA, transmembrane region"/>
    <property type="match status" value="2"/>
</dbReference>
<dbReference type="InterPro" id="IPR002523">
    <property type="entry name" value="MgTranspt_CorA/ZnTranspt_ZntB"/>
</dbReference>
<dbReference type="GO" id="GO:0015095">
    <property type="term" value="F:magnesium ion transmembrane transporter activity"/>
    <property type="evidence" value="ECO:0007669"/>
    <property type="project" value="TreeGrafter"/>
</dbReference>
<evidence type="ECO:0000256" key="1">
    <source>
        <dbReference type="ARBA" id="ARBA00004651"/>
    </source>
</evidence>
<reference evidence="13 14" key="1">
    <citation type="submission" date="2014-05" db="EMBL/GenBank/DDBJ databases">
        <title>Draft Genome Sequence of Kitasatospora cheerisanensis KCTC 2395.</title>
        <authorList>
            <person name="Nam D.H."/>
        </authorList>
    </citation>
    <scope>NUCLEOTIDE SEQUENCE [LARGE SCALE GENOMIC DNA]</scope>
    <source>
        <strain evidence="13 14">KCTC 2395</strain>
    </source>
</reference>
<dbReference type="SUPFAM" id="SSF144083">
    <property type="entry name" value="Magnesium transport protein CorA, transmembrane region"/>
    <property type="match status" value="1"/>
</dbReference>
<dbReference type="PANTHER" id="PTHR46494">
    <property type="entry name" value="CORA FAMILY METAL ION TRANSPORTER (EUROFUNG)"/>
    <property type="match status" value="1"/>
</dbReference>
<dbReference type="FunFam" id="1.20.58.340:FF:000004">
    <property type="entry name" value="Magnesium transport protein CorA"/>
    <property type="match status" value="1"/>
</dbReference>
<comment type="catalytic activity">
    <reaction evidence="10">
        <text>Mg(2+)(in) = Mg(2+)(out)</text>
        <dbReference type="Rhea" id="RHEA:29827"/>
        <dbReference type="ChEBI" id="CHEBI:18420"/>
    </reaction>
</comment>
<evidence type="ECO:0000313" key="14">
    <source>
        <dbReference type="Proteomes" id="UP000027178"/>
    </source>
</evidence>
<name>A0A066YK21_9ACTN</name>
<dbReference type="SUPFAM" id="SSF143865">
    <property type="entry name" value="CorA soluble domain-like"/>
    <property type="match status" value="1"/>
</dbReference>
<dbReference type="InterPro" id="IPR045861">
    <property type="entry name" value="CorA_cytoplasmic_dom"/>
</dbReference>
<dbReference type="HOGENOM" id="CLU_007127_0_2_11"/>
<keyword evidence="8" id="KW-0406">Ion transport</keyword>
<dbReference type="Proteomes" id="UP000027178">
    <property type="component" value="Unassembled WGS sequence"/>
</dbReference>
<dbReference type="PATRIC" id="fig|1348663.4.peg.6531"/>
<accession>A0A066YK21</accession>
<dbReference type="PANTHER" id="PTHR46494:SF1">
    <property type="entry name" value="CORA FAMILY METAL ION TRANSPORTER (EUROFUNG)"/>
    <property type="match status" value="1"/>
</dbReference>
<organism evidence="13 14">
    <name type="scientific">Kitasatospora cheerisanensis KCTC 2395</name>
    <dbReference type="NCBI Taxonomy" id="1348663"/>
    <lineage>
        <taxon>Bacteria</taxon>
        <taxon>Bacillati</taxon>
        <taxon>Actinomycetota</taxon>
        <taxon>Actinomycetes</taxon>
        <taxon>Kitasatosporales</taxon>
        <taxon>Streptomycetaceae</taxon>
        <taxon>Kitasatospora</taxon>
    </lineage>
</organism>
<evidence type="ECO:0000256" key="12">
    <source>
        <dbReference type="SAM" id="Phobius"/>
    </source>
</evidence>
<comment type="subcellular location">
    <subcellularLocation>
        <location evidence="1">Cell membrane</location>
        <topology evidence="1">Multi-pass membrane protein</topology>
    </subcellularLocation>
</comment>
<feature type="transmembrane region" description="Helical" evidence="12">
    <location>
        <begin position="280"/>
        <end position="299"/>
    </location>
</feature>
<dbReference type="eggNOG" id="COG0598">
    <property type="taxonomic scope" value="Bacteria"/>
</dbReference>
<dbReference type="GO" id="GO:0005886">
    <property type="term" value="C:plasma membrane"/>
    <property type="evidence" value="ECO:0007669"/>
    <property type="project" value="UniProtKB-SubCell"/>
</dbReference>
<evidence type="ECO:0000256" key="10">
    <source>
        <dbReference type="ARBA" id="ARBA00034269"/>
    </source>
</evidence>